<dbReference type="Proteomes" id="UP001204439">
    <property type="component" value="Unassembled WGS sequence"/>
</dbReference>
<dbReference type="Pfam" id="PF20420">
    <property type="entry name" value="DUF6702"/>
    <property type="match status" value="1"/>
</dbReference>
<name>A0ABU4JFH6_9FLAO</name>
<organism evidence="1 2">
    <name type="scientific">Epilithonimonas ginsengisoli</name>
    <dbReference type="NCBI Taxonomy" id="1245592"/>
    <lineage>
        <taxon>Bacteria</taxon>
        <taxon>Pseudomonadati</taxon>
        <taxon>Bacteroidota</taxon>
        <taxon>Flavobacteriia</taxon>
        <taxon>Flavobacteriales</taxon>
        <taxon>Weeksellaceae</taxon>
        <taxon>Chryseobacterium group</taxon>
        <taxon>Epilithonimonas</taxon>
    </lineage>
</organism>
<dbReference type="RefSeq" id="WP_228391606.1">
    <property type="nucleotide sequence ID" value="NZ_JAMXLT020000008.1"/>
</dbReference>
<keyword evidence="2" id="KW-1185">Reference proteome</keyword>
<sequence>MINFDFNYVLLMKKSLIAYILCSFVFCLVSFKVHPYHVGSVEFNYNSKSKTFEVTGRFFMDDLENALNKKYGKSVHFLDPKYKSEINKELENYSSEYLKLKADNQFVKVNYVGYEEDHESVNIYLESETLAVPKKVETAVSFLYNLFDDQMNIIHIVVNGERKSEKLNYPDRYLYQQF</sequence>
<proteinExistence type="predicted"/>
<protein>
    <submittedName>
        <fullName evidence="1">DUF6702 family protein</fullName>
    </submittedName>
</protein>
<evidence type="ECO:0000313" key="1">
    <source>
        <dbReference type="EMBL" id="MDW8548430.1"/>
    </source>
</evidence>
<reference evidence="1 2" key="1">
    <citation type="submission" date="2023-11" db="EMBL/GenBank/DDBJ databases">
        <title>First isolation, identification, and characterization of non-pathogenic Epilithonimonas ginsengisoli isolated from diseased farmed rainbow trout (Oncorhynchus mykiss) in Chile.</title>
        <authorList>
            <person name="Miranda C.D."/>
            <person name="Irgang R."/>
            <person name="Concha C."/>
            <person name="Rojas R."/>
            <person name="Avendano R."/>
        </authorList>
    </citation>
    <scope>NUCLEOTIDE SEQUENCE [LARGE SCALE GENOMIC DNA]</scope>
    <source>
        <strain evidence="1 2">FP99</strain>
    </source>
</reference>
<gene>
    <name evidence="1" type="ORF">NG800_005890</name>
</gene>
<comment type="caution">
    <text evidence="1">The sequence shown here is derived from an EMBL/GenBank/DDBJ whole genome shotgun (WGS) entry which is preliminary data.</text>
</comment>
<evidence type="ECO:0000313" key="2">
    <source>
        <dbReference type="Proteomes" id="UP001204439"/>
    </source>
</evidence>
<dbReference type="InterPro" id="IPR046525">
    <property type="entry name" value="DUF6702"/>
</dbReference>
<accession>A0ABU4JFH6</accession>
<dbReference type="EMBL" id="JAMXLT020000008">
    <property type="protein sequence ID" value="MDW8548430.1"/>
    <property type="molecule type" value="Genomic_DNA"/>
</dbReference>